<dbReference type="Proteomes" id="UP000078410">
    <property type="component" value="Unassembled WGS sequence"/>
</dbReference>
<evidence type="ECO:0000313" key="3">
    <source>
        <dbReference type="Proteomes" id="UP000078410"/>
    </source>
</evidence>
<sequence>MKKWLPVIAALALTACSSSDDGKTYYQLPQSSVAAMQAVSQPGRHLLWVEQVAVPDYLAGNGVVYQTSDVQYVIATSNLWASPLDQQLRNTLVSNLSSALPGWVVASQPLGSDQDTLNVNVTGFHGRYDGKVIVSGEWLLKHEGQLIKRPFHVELKQQTDGYDAMVKTLAQAWEQEARSIASQISGIN</sequence>
<reference evidence="2 3" key="1">
    <citation type="submission" date="2016-04" db="EMBL/GenBank/DDBJ databases">
        <title>ATOL: Assembling a taxonomically balanced genome-scale reconstruction of the evolutionary history of the Enterobacteriaceae.</title>
        <authorList>
            <person name="Plunkett G.III."/>
            <person name="Neeno-Eckwall E.C."/>
            <person name="Glasner J.D."/>
            <person name="Perna N.T."/>
        </authorList>
    </citation>
    <scope>NUCLEOTIDE SEQUENCE [LARGE SCALE GENOMIC DNA]</scope>
    <source>
        <strain evidence="2 3">ATCC 51605</strain>
    </source>
</reference>
<dbReference type="EMBL" id="LXER01000006">
    <property type="protein sequence ID" value="OAT34306.1"/>
    <property type="molecule type" value="Genomic_DNA"/>
</dbReference>
<dbReference type="NCBIfam" id="NF033620">
    <property type="entry name" value="pqiC"/>
    <property type="match status" value="1"/>
</dbReference>
<evidence type="ECO:0000259" key="1">
    <source>
        <dbReference type="Pfam" id="PF03886"/>
    </source>
</evidence>
<gene>
    <name evidence="2" type="ORF">M975_0848</name>
</gene>
<dbReference type="SUPFAM" id="SSF159594">
    <property type="entry name" value="XCC0632-like"/>
    <property type="match status" value="1"/>
</dbReference>
<keyword evidence="3" id="KW-1185">Reference proteome</keyword>
<accession>A0A1B7IWQ9</accession>
<dbReference type="Gene3D" id="3.40.50.10610">
    <property type="entry name" value="ABC-type transport auxiliary lipoprotein component"/>
    <property type="match status" value="1"/>
</dbReference>
<dbReference type="PATRIC" id="fig|1354251.4.peg.869"/>
<protein>
    <submittedName>
        <fullName evidence="2">Paraquat-inducible protein B</fullName>
    </submittedName>
</protein>
<dbReference type="RefSeq" id="WP_064557579.1">
    <property type="nucleotide sequence ID" value="NZ_LXER01000006.1"/>
</dbReference>
<dbReference type="InterPro" id="IPR049736">
    <property type="entry name" value="PqiC"/>
</dbReference>
<proteinExistence type="predicted"/>
<dbReference type="Pfam" id="PF03886">
    <property type="entry name" value="ABC_trans_aux"/>
    <property type="match status" value="1"/>
</dbReference>
<feature type="domain" description="ABC-type transport auxiliary lipoprotein component" evidence="1">
    <location>
        <begin position="26"/>
        <end position="181"/>
    </location>
</feature>
<evidence type="ECO:0000313" key="2">
    <source>
        <dbReference type="EMBL" id="OAT34306.1"/>
    </source>
</evidence>
<dbReference type="InterPro" id="IPR005586">
    <property type="entry name" value="ABC_trans_aux"/>
</dbReference>
<comment type="caution">
    <text evidence="2">The sequence shown here is derived from an EMBL/GenBank/DDBJ whole genome shotgun (WGS) entry which is preliminary data.</text>
</comment>
<dbReference type="OrthoDB" id="5600407at2"/>
<dbReference type="AlphaFoldDB" id="A0A1B7IWQ9"/>
<name>A0A1B7IWQ9_9ENTR</name>
<dbReference type="PROSITE" id="PS51257">
    <property type="entry name" value="PROKAR_LIPOPROTEIN"/>
    <property type="match status" value="1"/>
</dbReference>
<organism evidence="2 3">
    <name type="scientific">Buttiauxella brennerae ATCC 51605</name>
    <dbReference type="NCBI Taxonomy" id="1354251"/>
    <lineage>
        <taxon>Bacteria</taxon>
        <taxon>Pseudomonadati</taxon>
        <taxon>Pseudomonadota</taxon>
        <taxon>Gammaproteobacteria</taxon>
        <taxon>Enterobacterales</taxon>
        <taxon>Enterobacteriaceae</taxon>
        <taxon>Buttiauxella</taxon>
    </lineage>
</organism>